<dbReference type="Proteomes" id="UP000613177">
    <property type="component" value="Unassembled WGS sequence"/>
</dbReference>
<reference evidence="1" key="1">
    <citation type="submission" date="2021-01" db="EMBL/GenBank/DDBJ databases">
        <title>Metabolic potential, ecology and presence of endohyphal bacteria is reflected in genomic diversity of Mucoromycotina.</title>
        <authorList>
            <person name="Muszewska A."/>
            <person name="Okrasinska A."/>
            <person name="Steczkiewicz K."/>
            <person name="Drgas O."/>
            <person name="Orlowska M."/>
            <person name="Perlinska-Lenart U."/>
            <person name="Aleksandrzak-Piekarczyk T."/>
            <person name="Szatraj K."/>
            <person name="Zielenkiewicz U."/>
            <person name="Pilsyk S."/>
            <person name="Malc E."/>
            <person name="Mieczkowski P."/>
            <person name="Kruszewska J.S."/>
            <person name="Biernat P."/>
            <person name="Pawlowska J."/>
        </authorList>
    </citation>
    <scope>NUCLEOTIDE SEQUENCE</scope>
    <source>
        <strain evidence="1">WA0000018081</strain>
    </source>
</reference>
<comment type="caution">
    <text evidence="1">The sequence shown here is derived from an EMBL/GenBank/DDBJ whole genome shotgun (WGS) entry which is preliminary data.</text>
</comment>
<evidence type="ECO:0000313" key="2">
    <source>
        <dbReference type="Proteomes" id="UP000613177"/>
    </source>
</evidence>
<dbReference type="AlphaFoldDB" id="A0A8H7SSL7"/>
<evidence type="ECO:0000313" key="1">
    <source>
        <dbReference type="EMBL" id="KAG2235585.1"/>
    </source>
</evidence>
<gene>
    <name evidence="1" type="ORF">INT48_002359</name>
</gene>
<organism evidence="1 2">
    <name type="scientific">Thamnidium elegans</name>
    <dbReference type="NCBI Taxonomy" id="101142"/>
    <lineage>
        <taxon>Eukaryota</taxon>
        <taxon>Fungi</taxon>
        <taxon>Fungi incertae sedis</taxon>
        <taxon>Mucoromycota</taxon>
        <taxon>Mucoromycotina</taxon>
        <taxon>Mucoromycetes</taxon>
        <taxon>Mucorales</taxon>
        <taxon>Mucorineae</taxon>
        <taxon>Mucoraceae</taxon>
        <taxon>Thamnidium</taxon>
    </lineage>
</organism>
<name>A0A8H7SSL7_9FUNG</name>
<keyword evidence="2" id="KW-1185">Reference proteome</keyword>
<proteinExistence type="predicted"/>
<protein>
    <submittedName>
        <fullName evidence="1">Uncharacterized protein</fullName>
    </submittedName>
</protein>
<accession>A0A8H7SSL7</accession>
<sequence>MLKERRYFELDQTISLLLNKDWMYEPHTKYACAQVLIGSIVMNTVNGKAILINTVEAYGRKKTIVIHKELSMSGNSSIITVIPAYPNIWPCNQPIKDGSNFVIGTQTYSFLVTSVIHLDRQEE</sequence>
<dbReference type="EMBL" id="JAEPRE010000030">
    <property type="protein sequence ID" value="KAG2235585.1"/>
    <property type="molecule type" value="Genomic_DNA"/>
</dbReference>